<comment type="caution">
    <text evidence="7">The sequence shown here is derived from an EMBL/GenBank/DDBJ whole genome shotgun (WGS) entry which is preliminary data.</text>
</comment>
<dbReference type="GO" id="GO:0003924">
    <property type="term" value="F:GTPase activity"/>
    <property type="evidence" value="ECO:0007669"/>
    <property type="project" value="InterPro"/>
</dbReference>
<dbReference type="InterPro" id="IPR004130">
    <property type="entry name" value="Gpn"/>
</dbReference>
<dbReference type="GO" id="GO:0005525">
    <property type="term" value="F:GTP binding"/>
    <property type="evidence" value="ECO:0007669"/>
    <property type="project" value="UniProtKB-KW"/>
</dbReference>
<dbReference type="Proteomes" id="UP000636709">
    <property type="component" value="Unassembled WGS sequence"/>
</dbReference>
<dbReference type="Pfam" id="PF03029">
    <property type="entry name" value="ATP_bind_1"/>
    <property type="match status" value="1"/>
</dbReference>
<dbReference type="AlphaFoldDB" id="A0A835B1N9"/>
<keyword evidence="5" id="KW-0963">Cytoplasm</keyword>
<keyword evidence="2 5" id="KW-0547">Nucleotide-binding</keyword>
<dbReference type="GO" id="GO:0005737">
    <property type="term" value="C:cytoplasm"/>
    <property type="evidence" value="ECO:0007669"/>
    <property type="project" value="UniProtKB-SubCell"/>
</dbReference>
<comment type="function">
    <text evidence="5">Small GTPase required for proper nuclear import of RNA polymerase II (RNAPII). May act at an RNAP assembly step prior to nuclear import.</text>
</comment>
<dbReference type="InterPro" id="IPR027417">
    <property type="entry name" value="P-loop_NTPase"/>
</dbReference>
<comment type="subunit">
    <text evidence="5">Binds to RNA polymerase II.</text>
</comment>
<comment type="similarity">
    <text evidence="1 5">Belongs to the GPN-loop GTPase family.</text>
</comment>
<feature type="region of interest" description="Disordered" evidence="6">
    <location>
        <begin position="351"/>
        <end position="415"/>
    </location>
</feature>
<sequence>MDVDSDPAATSKPTQMDLEQQARRRLLLAPNSPVLMTDAKGKGKAEDGSIKSEDLADSIGGLSIGPGRTNFKKKPVIIIVIGMAGTGKTTLMHRLVVDMQASNKKRGYVVNLDPAVMTLPFGANIDIRDTVMYKDVMKEYGLGPNGGILTSLNLFATKFDEVVSVIERRADQLDYVLVDTPGQIEIFTWSASGAIITEAFASTFPTVVAYVVDTPRSTSPVTFMSNMLYACSILYKTRLPLVLTFNKVDVAKHEFAIEWMQDFEAFQTALESDKSYSATYTRSLSLALDEFYKNLRSVGVSAMSGTGVNTFFEAIEASAKEYMETYRADLDKRIAEKERLEAERRKENMEKLQRDMMKSKGQTVVLSTGLKDKNSASDMMDDDEDEEEEFEEGFVVDDEEEEDEGEDEEVDHFGF</sequence>
<evidence type="ECO:0000256" key="1">
    <source>
        <dbReference type="ARBA" id="ARBA00005290"/>
    </source>
</evidence>
<proteinExistence type="inferred from homology"/>
<dbReference type="FunFam" id="3.40.50.300:FF:000817">
    <property type="entry name" value="GPN-loop GTPase 1"/>
    <property type="match status" value="1"/>
</dbReference>
<name>A0A835B1N9_9POAL</name>
<feature type="compositionally biased region" description="Basic and acidic residues" evidence="6">
    <location>
        <begin position="39"/>
        <end position="49"/>
    </location>
</feature>
<dbReference type="PANTHER" id="PTHR21231:SF8">
    <property type="entry name" value="GPN-LOOP GTPASE 1"/>
    <property type="match status" value="1"/>
</dbReference>
<keyword evidence="8" id="KW-1185">Reference proteome</keyword>
<dbReference type="OrthoDB" id="243313at2759"/>
<evidence type="ECO:0000256" key="5">
    <source>
        <dbReference type="RuleBase" id="RU365059"/>
    </source>
</evidence>
<dbReference type="InterPro" id="IPR030230">
    <property type="entry name" value="Gpn1/Npa3/XAB1"/>
</dbReference>
<feature type="region of interest" description="Disordered" evidence="6">
    <location>
        <begin position="1"/>
        <end position="49"/>
    </location>
</feature>
<evidence type="ECO:0000256" key="2">
    <source>
        <dbReference type="ARBA" id="ARBA00022741"/>
    </source>
</evidence>
<dbReference type="Gene3D" id="3.40.50.300">
    <property type="entry name" value="P-loop containing nucleotide triphosphate hydrolases"/>
    <property type="match status" value="1"/>
</dbReference>
<dbReference type="SUPFAM" id="SSF52540">
    <property type="entry name" value="P-loop containing nucleoside triphosphate hydrolases"/>
    <property type="match status" value="1"/>
</dbReference>
<feature type="compositionally biased region" description="Acidic residues" evidence="6">
    <location>
        <begin position="379"/>
        <end position="415"/>
    </location>
</feature>
<organism evidence="7 8">
    <name type="scientific">Digitaria exilis</name>
    <dbReference type="NCBI Taxonomy" id="1010633"/>
    <lineage>
        <taxon>Eukaryota</taxon>
        <taxon>Viridiplantae</taxon>
        <taxon>Streptophyta</taxon>
        <taxon>Embryophyta</taxon>
        <taxon>Tracheophyta</taxon>
        <taxon>Spermatophyta</taxon>
        <taxon>Magnoliopsida</taxon>
        <taxon>Liliopsida</taxon>
        <taxon>Poales</taxon>
        <taxon>Poaceae</taxon>
        <taxon>PACMAD clade</taxon>
        <taxon>Panicoideae</taxon>
        <taxon>Panicodae</taxon>
        <taxon>Paniceae</taxon>
        <taxon>Anthephorinae</taxon>
        <taxon>Digitaria</taxon>
    </lineage>
</organism>
<dbReference type="PRINTS" id="PR00449">
    <property type="entry name" value="RASTRNSFRMNG"/>
</dbReference>
<accession>A0A835B1N9</accession>
<dbReference type="GO" id="GO:0005634">
    <property type="term" value="C:nucleus"/>
    <property type="evidence" value="ECO:0007669"/>
    <property type="project" value="UniProtKB-SubCell"/>
</dbReference>
<evidence type="ECO:0000313" key="7">
    <source>
        <dbReference type="EMBL" id="KAF8683918.1"/>
    </source>
</evidence>
<dbReference type="EMBL" id="JACEFO010002102">
    <property type="protein sequence ID" value="KAF8683918.1"/>
    <property type="molecule type" value="Genomic_DNA"/>
</dbReference>
<evidence type="ECO:0000256" key="6">
    <source>
        <dbReference type="SAM" id="MobiDB-lite"/>
    </source>
</evidence>
<reference evidence="7" key="1">
    <citation type="submission" date="2020-07" db="EMBL/GenBank/DDBJ databases">
        <title>Genome sequence and genetic diversity analysis of an under-domesticated orphan crop, white fonio (Digitaria exilis).</title>
        <authorList>
            <person name="Bennetzen J.L."/>
            <person name="Chen S."/>
            <person name="Ma X."/>
            <person name="Wang X."/>
            <person name="Yssel A.E.J."/>
            <person name="Chaluvadi S.R."/>
            <person name="Johnson M."/>
            <person name="Gangashetty P."/>
            <person name="Hamidou F."/>
            <person name="Sanogo M.D."/>
            <person name="Zwaenepoel A."/>
            <person name="Wallace J."/>
            <person name="Van De Peer Y."/>
            <person name="Van Deynze A."/>
        </authorList>
    </citation>
    <scope>NUCLEOTIDE SEQUENCE</scope>
    <source>
        <tissue evidence="7">Leaves</tissue>
    </source>
</reference>
<evidence type="ECO:0000256" key="4">
    <source>
        <dbReference type="ARBA" id="ARBA00023134"/>
    </source>
</evidence>
<protein>
    <recommendedName>
        <fullName evidence="5">GPN-loop GTPase</fullName>
        <ecNumber evidence="5">3.6.5.-</ecNumber>
    </recommendedName>
</protein>
<keyword evidence="3 5" id="KW-0378">Hydrolase</keyword>
<evidence type="ECO:0000256" key="3">
    <source>
        <dbReference type="ARBA" id="ARBA00022801"/>
    </source>
</evidence>
<dbReference type="PANTHER" id="PTHR21231">
    <property type="entry name" value="XPA-BINDING PROTEIN 1-RELATED"/>
    <property type="match status" value="1"/>
</dbReference>
<keyword evidence="4 5" id="KW-0342">GTP-binding</keyword>
<dbReference type="CDD" id="cd17870">
    <property type="entry name" value="GPN1"/>
    <property type="match status" value="1"/>
</dbReference>
<evidence type="ECO:0000313" key="8">
    <source>
        <dbReference type="Proteomes" id="UP000636709"/>
    </source>
</evidence>
<dbReference type="EC" id="3.6.5.-" evidence="5"/>
<gene>
    <name evidence="7" type="ORF">HU200_044865</name>
</gene>
<comment type="subcellular location">
    <subcellularLocation>
        <location evidence="5">Cytoplasm</location>
    </subcellularLocation>
    <subcellularLocation>
        <location evidence="5">Nucleus</location>
    </subcellularLocation>
</comment>